<dbReference type="GeneID" id="110803392"/>
<dbReference type="RefSeq" id="XP_056692992.1">
    <property type="nucleotide sequence ID" value="XM_056837014.1"/>
</dbReference>
<dbReference type="InterPro" id="IPR008906">
    <property type="entry name" value="HATC_C_dom"/>
</dbReference>
<reference evidence="4" key="1">
    <citation type="journal article" date="2021" name="Nat. Commun.">
        <title>Genomic analyses provide insights into spinach domestication and the genetic basis of agronomic traits.</title>
        <authorList>
            <person name="Cai X."/>
            <person name="Sun X."/>
            <person name="Xu C."/>
            <person name="Sun H."/>
            <person name="Wang X."/>
            <person name="Ge C."/>
            <person name="Zhang Z."/>
            <person name="Wang Q."/>
            <person name="Fei Z."/>
            <person name="Jiao C."/>
            <person name="Wang Q."/>
        </authorList>
    </citation>
    <scope>NUCLEOTIDE SEQUENCE [LARGE SCALE GENOMIC DNA]</scope>
    <source>
        <strain evidence="4">cv. Varoflay</strain>
    </source>
</reference>
<dbReference type="Pfam" id="PF05699">
    <property type="entry name" value="Dimer_Tnp_hAT"/>
    <property type="match status" value="1"/>
</dbReference>
<dbReference type="PANTHER" id="PTHR46481">
    <property type="entry name" value="ZINC FINGER BED DOMAIN-CONTAINING PROTEIN 4"/>
    <property type="match status" value="1"/>
</dbReference>
<dbReference type="PANTHER" id="PTHR46481:SF11">
    <property type="entry name" value="ZINC FINGER BED DOMAIN-CONTAINING PROTEIN RICESLEEPER 2-LIKE"/>
    <property type="match status" value="1"/>
</dbReference>
<keyword evidence="4" id="KW-1185">Reference proteome</keyword>
<evidence type="ECO:0000313" key="4">
    <source>
        <dbReference type="Proteomes" id="UP000813463"/>
    </source>
</evidence>
<sequence>MSSGGSSCDSIDLVSDIQSPAVVDDAKPSHKEDGVSSMQTSDLYNLPLCERAGRLKTINQLTFFPMGVRRDLAKAIILHDYPLSMVDHMGFRELFNSVYSLVSQNTLKNDISKIHEFNRGISMRLFNETKSRIAITVDKWISCDQTKRYIAITGQIINNDWKVQRRMMRFVNVPCAYTNESVAKLTAECLFDWDVASKISTIAIDYAFDEKLTDILADHLSSSSLILGGKLLRMRCFARTTSLMVKEGFDVIGNVIEKIRESILFWTTTPQRERDFKEASRELSISESDSKLNLDSVSKWNTTFLMLQTALLLKPVFCHLKKQEFEYLCMPSEEEWELAEKVVQKLRLFYRMINCVSKYRSANFFFFDLCYMKITMSKWVICTDEVVRNMASKMLEIFDKYWKAVRDIFAVASVLDQRFKLEGVEGGFEDIYGEGSQKEVEHIRRLCYDLFNEYQSKASLEKTKCDDDSSGGVKDSDKRMSGYEKYIREKRKREKLDEKPELDDYLEKETYSFDKRLGDIAVLDWWRYGSSILNTMVRDILAIPILSVPPEHMFDTEDYRILSPHRSILHPTMVEKLMCTQSWLWTDIKDSYRVTNSYSWGTADDYAVVEHEAAEEAKLAQPH</sequence>
<name>A0ABM3RBK1_SPIOL</name>
<dbReference type="Pfam" id="PF14372">
    <property type="entry name" value="hAT-like_RNase-H"/>
    <property type="match status" value="1"/>
</dbReference>
<organism evidence="4 5">
    <name type="scientific">Spinacia oleracea</name>
    <name type="common">Spinach</name>
    <dbReference type="NCBI Taxonomy" id="3562"/>
    <lineage>
        <taxon>Eukaryota</taxon>
        <taxon>Viridiplantae</taxon>
        <taxon>Streptophyta</taxon>
        <taxon>Embryophyta</taxon>
        <taxon>Tracheophyta</taxon>
        <taxon>Spermatophyta</taxon>
        <taxon>Magnoliopsida</taxon>
        <taxon>eudicotyledons</taxon>
        <taxon>Gunneridae</taxon>
        <taxon>Pentapetalae</taxon>
        <taxon>Caryophyllales</taxon>
        <taxon>Chenopodiaceae</taxon>
        <taxon>Chenopodioideae</taxon>
        <taxon>Anserineae</taxon>
        <taxon>Spinacia</taxon>
    </lineage>
</organism>
<dbReference type="InterPro" id="IPR025525">
    <property type="entry name" value="hAT-like_transposase_RNase-H"/>
</dbReference>
<reference evidence="5" key="2">
    <citation type="submission" date="2025-08" db="UniProtKB">
        <authorList>
            <consortium name="RefSeq"/>
        </authorList>
    </citation>
    <scope>IDENTIFICATION</scope>
    <source>
        <tissue evidence="5">Leaf</tissue>
    </source>
</reference>
<dbReference type="SUPFAM" id="SSF53098">
    <property type="entry name" value="Ribonuclease H-like"/>
    <property type="match status" value="1"/>
</dbReference>
<gene>
    <name evidence="5" type="primary">LOC110803392</name>
</gene>
<dbReference type="Proteomes" id="UP000813463">
    <property type="component" value="Chromosome 2"/>
</dbReference>
<evidence type="ECO:0000256" key="1">
    <source>
        <dbReference type="ARBA" id="ARBA00023125"/>
    </source>
</evidence>
<protein>
    <submittedName>
        <fullName evidence="5">Zinc finger BED domain-containing protein RICESLEEPER 2</fullName>
    </submittedName>
</protein>
<dbReference type="InterPro" id="IPR052035">
    <property type="entry name" value="ZnF_BED_domain_contain"/>
</dbReference>
<keyword evidence="1" id="KW-0238">DNA-binding</keyword>
<accession>A0ABM3RBK1</accession>
<dbReference type="InterPro" id="IPR012337">
    <property type="entry name" value="RNaseH-like_sf"/>
</dbReference>
<evidence type="ECO:0000259" key="2">
    <source>
        <dbReference type="Pfam" id="PF05699"/>
    </source>
</evidence>
<proteinExistence type="predicted"/>
<evidence type="ECO:0000313" key="5">
    <source>
        <dbReference type="RefSeq" id="XP_056692992.1"/>
    </source>
</evidence>
<evidence type="ECO:0000259" key="3">
    <source>
        <dbReference type="Pfam" id="PF14372"/>
    </source>
</evidence>
<feature type="domain" description="hAT-like transposase RNase-H fold" evidence="3">
    <location>
        <begin position="356"/>
        <end position="454"/>
    </location>
</feature>
<feature type="domain" description="HAT C-terminal dimerisation" evidence="2">
    <location>
        <begin position="501"/>
        <end position="584"/>
    </location>
</feature>